<reference evidence="1 2" key="1">
    <citation type="submission" date="2016-10" db="EMBL/GenBank/DDBJ databases">
        <title>Genome sequence of the basidiomycete white-rot fungus Trametes pubescens.</title>
        <authorList>
            <person name="Makela M.R."/>
            <person name="Granchi Z."/>
            <person name="Peng M."/>
            <person name="De Vries R.P."/>
            <person name="Grigoriev I."/>
            <person name="Riley R."/>
            <person name="Hilden K."/>
        </authorList>
    </citation>
    <scope>NUCLEOTIDE SEQUENCE [LARGE SCALE GENOMIC DNA]</scope>
    <source>
        <strain evidence="1 2">FBCC735</strain>
    </source>
</reference>
<keyword evidence="2" id="KW-1185">Reference proteome</keyword>
<dbReference type="OMA" id="CCHRDLA"/>
<comment type="caution">
    <text evidence="1">The sequence shown here is derived from an EMBL/GenBank/DDBJ whole genome shotgun (WGS) entry which is preliminary data.</text>
</comment>
<dbReference type="AlphaFoldDB" id="A0A1M2V3Z5"/>
<accession>A0A1M2V3Z5</accession>
<protein>
    <submittedName>
        <fullName evidence="1">Uncharacterized protein</fullName>
    </submittedName>
</protein>
<evidence type="ECO:0000313" key="2">
    <source>
        <dbReference type="Proteomes" id="UP000184267"/>
    </source>
</evidence>
<organism evidence="1 2">
    <name type="scientific">Trametes pubescens</name>
    <name type="common">White-rot fungus</name>
    <dbReference type="NCBI Taxonomy" id="154538"/>
    <lineage>
        <taxon>Eukaryota</taxon>
        <taxon>Fungi</taxon>
        <taxon>Dikarya</taxon>
        <taxon>Basidiomycota</taxon>
        <taxon>Agaricomycotina</taxon>
        <taxon>Agaricomycetes</taxon>
        <taxon>Polyporales</taxon>
        <taxon>Polyporaceae</taxon>
        <taxon>Trametes</taxon>
    </lineage>
</organism>
<sequence length="102" mass="11274">MLDSREENERRSALDLMRFMPLGIIDEGGDDNSAPRYTCGSCRRNLPLNCYTTGLQSGAVRGGRPGMSQSRQAQGSQRSSFCRLCNAVAQKNRRAQGEWVAC</sequence>
<dbReference type="EMBL" id="MNAD01001683">
    <property type="protein sequence ID" value="OJT02277.1"/>
    <property type="molecule type" value="Genomic_DNA"/>
</dbReference>
<proteinExistence type="predicted"/>
<evidence type="ECO:0000313" key="1">
    <source>
        <dbReference type="EMBL" id="OJT02277.1"/>
    </source>
</evidence>
<dbReference type="Proteomes" id="UP000184267">
    <property type="component" value="Unassembled WGS sequence"/>
</dbReference>
<name>A0A1M2V3Z5_TRAPU</name>
<gene>
    <name evidence="1" type="ORF">TRAPUB_7193</name>
</gene>
<dbReference type="OrthoDB" id="26838at2759"/>